<proteinExistence type="predicted"/>
<evidence type="ECO:0000313" key="1">
    <source>
        <dbReference type="EMBL" id="MBK1714328.1"/>
    </source>
</evidence>
<dbReference type="RefSeq" id="WP_200379268.1">
    <property type="nucleotide sequence ID" value="NZ_NRRU01000064.1"/>
</dbReference>
<dbReference type="EMBL" id="NRRU01000064">
    <property type="protein sequence ID" value="MBK1714328.1"/>
    <property type="molecule type" value="Genomic_DNA"/>
</dbReference>
<keyword evidence="2" id="KW-1185">Reference proteome</keyword>
<evidence type="ECO:0000313" key="2">
    <source>
        <dbReference type="Proteomes" id="UP001041814"/>
    </source>
</evidence>
<reference evidence="1" key="2">
    <citation type="journal article" date="2020" name="Microorganisms">
        <title>Osmotic Adaptation and Compatible Solute Biosynthesis of Phototrophic Bacteria as Revealed from Genome Analyses.</title>
        <authorList>
            <person name="Imhoff J.F."/>
            <person name="Rahn T."/>
            <person name="Kunzel S."/>
            <person name="Keller A."/>
            <person name="Neulinger S.C."/>
        </authorList>
    </citation>
    <scope>NUCLEOTIDE SEQUENCE</scope>
    <source>
        <strain evidence="1">IM 151</strain>
    </source>
</reference>
<sequence length="107" mass="11621">MSTETDQALRQQIAATYRPGRWAQLRPLLQRLGHAADAGPDTVLDWLLAASAGSRHEADKALRAMTVQLWSVAGAADGSLTLQAGGRVWRLMPQPAHRPATWRVSSP</sequence>
<name>A0ABS1DXY2_RUBGE</name>
<protein>
    <submittedName>
        <fullName evidence="1">Uncharacterized protein</fullName>
    </submittedName>
</protein>
<dbReference type="Proteomes" id="UP001041814">
    <property type="component" value="Unassembled WGS sequence"/>
</dbReference>
<reference evidence="1" key="1">
    <citation type="submission" date="2017-08" db="EMBL/GenBank/DDBJ databases">
        <authorList>
            <person name="Imhoff J.F."/>
            <person name="Rahn T."/>
            <person name="Kuenzel S."/>
            <person name="Neulinger S.C."/>
        </authorList>
    </citation>
    <scope>NUCLEOTIDE SEQUENCE</scope>
    <source>
        <strain evidence="1">IM 151</strain>
    </source>
</reference>
<organism evidence="1 2">
    <name type="scientific">Rubrivivax gelatinosus</name>
    <name type="common">Rhodocyclus gelatinosus</name>
    <name type="synonym">Rhodopseudomonas gelatinosa</name>
    <dbReference type="NCBI Taxonomy" id="28068"/>
    <lineage>
        <taxon>Bacteria</taxon>
        <taxon>Pseudomonadati</taxon>
        <taxon>Pseudomonadota</taxon>
        <taxon>Betaproteobacteria</taxon>
        <taxon>Burkholderiales</taxon>
        <taxon>Sphaerotilaceae</taxon>
        <taxon>Rubrivivax</taxon>
    </lineage>
</organism>
<comment type="caution">
    <text evidence="1">The sequence shown here is derived from an EMBL/GenBank/DDBJ whole genome shotgun (WGS) entry which is preliminary data.</text>
</comment>
<accession>A0ABS1DXY2</accession>
<gene>
    <name evidence="1" type="ORF">CKO43_16270</name>
</gene>